<dbReference type="EMBL" id="CP072829">
    <property type="protein sequence ID" value="QTU83997.1"/>
    <property type="molecule type" value="Genomic_DNA"/>
</dbReference>
<dbReference type="RefSeq" id="WP_165060306.1">
    <property type="nucleotide sequence ID" value="NZ_CP072829.1"/>
</dbReference>
<evidence type="ECO:0000313" key="5">
    <source>
        <dbReference type="Proteomes" id="UP000671910"/>
    </source>
</evidence>
<gene>
    <name evidence="2" type="ORF">GMI68_05045</name>
    <name evidence="3" type="ORF">J7S26_06420</name>
</gene>
<accession>A0A9E6MQB4</accession>
<keyword evidence="1" id="KW-0472">Membrane</keyword>
<evidence type="ECO:0000313" key="4">
    <source>
        <dbReference type="Proteomes" id="UP000636394"/>
    </source>
</evidence>
<keyword evidence="1" id="KW-1133">Transmembrane helix</keyword>
<dbReference type="Proteomes" id="UP000636394">
    <property type="component" value="Unassembled WGS sequence"/>
</dbReference>
<feature type="transmembrane region" description="Helical" evidence="1">
    <location>
        <begin position="20"/>
        <end position="38"/>
    </location>
</feature>
<evidence type="ECO:0000313" key="2">
    <source>
        <dbReference type="EMBL" id="NHM14137.1"/>
    </source>
</evidence>
<protein>
    <recommendedName>
        <fullName evidence="6">CcmD family protein</fullName>
    </recommendedName>
</protein>
<sequence length="66" mass="7401">MNPVLVEIYSTILPSAPFLIAAYALMWCAVLVYVFIIMRGQKKAEAQMAVLEEELDELRKKGVVGE</sequence>
<dbReference type="EMBL" id="WPCR01000005">
    <property type="protein sequence ID" value="NHM14137.1"/>
    <property type="molecule type" value="Genomic_DNA"/>
</dbReference>
<organism evidence="3 5">
    <name type="scientific">Xiamenia xianingshaonis</name>
    <dbReference type="NCBI Taxonomy" id="2682776"/>
    <lineage>
        <taxon>Bacteria</taxon>
        <taxon>Bacillati</taxon>
        <taxon>Actinomycetota</taxon>
        <taxon>Coriobacteriia</taxon>
        <taxon>Eggerthellales</taxon>
        <taxon>Eggerthellaceae</taxon>
        <taxon>Xiamenia</taxon>
    </lineage>
</organism>
<proteinExistence type="predicted"/>
<keyword evidence="1" id="KW-0812">Transmembrane</keyword>
<evidence type="ECO:0000313" key="3">
    <source>
        <dbReference type="EMBL" id="QTU83997.1"/>
    </source>
</evidence>
<reference evidence="3" key="2">
    <citation type="submission" date="2021-04" db="EMBL/GenBank/DDBJ databases">
        <title>Novel species in family Eggerthellaceae.</title>
        <authorList>
            <person name="Zhang G."/>
        </authorList>
    </citation>
    <scope>NUCLEOTIDE SEQUENCE</scope>
    <source>
        <strain evidence="3">Zg-886</strain>
    </source>
</reference>
<dbReference type="AlphaFoldDB" id="A0A9E6MQB4"/>
<evidence type="ECO:0000256" key="1">
    <source>
        <dbReference type="SAM" id="Phobius"/>
    </source>
</evidence>
<dbReference type="Proteomes" id="UP000671910">
    <property type="component" value="Chromosome"/>
</dbReference>
<dbReference type="KEGG" id="ebz:J7S26_06420"/>
<evidence type="ECO:0008006" key="6">
    <source>
        <dbReference type="Google" id="ProtNLM"/>
    </source>
</evidence>
<keyword evidence="4" id="KW-1185">Reference proteome</keyword>
<name>A0A9E6MQB4_9ACTN</name>
<reference evidence="2 4" key="1">
    <citation type="submission" date="2019-11" db="EMBL/GenBank/DDBJ databases">
        <title>Eggerthellaceae novel genus isolated from the rectal contents of marmort.</title>
        <authorList>
            <person name="Zhang G."/>
        </authorList>
    </citation>
    <scope>NUCLEOTIDE SEQUENCE [LARGE SCALE GENOMIC DNA]</scope>
    <source>
        <strain evidence="2">Zg-886</strain>
        <strain evidence="4">zg-886</strain>
    </source>
</reference>